<dbReference type="Gene3D" id="3.40.5.30">
    <property type="entry name" value="(Trans)glycosidases - domain 2"/>
    <property type="match status" value="1"/>
</dbReference>
<dbReference type="InterPro" id="IPR001223">
    <property type="entry name" value="Glyco_hydro18_cat"/>
</dbReference>
<dbReference type="Gene3D" id="3.20.20.80">
    <property type="entry name" value="Glycosidases"/>
    <property type="match status" value="1"/>
</dbReference>
<evidence type="ECO:0000259" key="4">
    <source>
        <dbReference type="PROSITE" id="PS51910"/>
    </source>
</evidence>
<keyword evidence="6" id="KW-1185">Reference proteome</keyword>
<dbReference type="Pfam" id="PF00704">
    <property type="entry name" value="Glyco_hydro_18"/>
    <property type="match status" value="1"/>
</dbReference>
<proteinExistence type="predicted"/>
<protein>
    <recommendedName>
        <fullName evidence="2">chitinase</fullName>
        <ecNumber evidence="2">3.2.1.14</ecNumber>
    </recommendedName>
</protein>
<dbReference type="OrthoDB" id="973993at2"/>
<name>A0A2T3HJR1_9SPHI</name>
<feature type="signal peptide" evidence="3">
    <location>
        <begin position="1"/>
        <end position="18"/>
    </location>
</feature>
<dbReference type="PANTHER" id="PTHR11177">
    <property type="entry name" value="CHITINASE"/>
    <property type="match status" value="1"/>
</dbReference>
<evidence type="ECO:0000256" key="1">
    <source>
        <dbReference type="ARBA" id="ARBA00000822"/>
    </source>
</evidence>
<dbReference type="InterPro" id="IPR011583">
    <property type="entry name" value="Chitinase_II/V-like_cat"/>
</dbReference>
<dbReference type="InterPro" id="IPR035986">
    <property type="entry name" value="PKD_dom_sf"/>
</dbReference>
<dbReference type="EC" id="3.2.1.14" evidence="2"/>
<accession>A0A2T3HJR1</accession>
<gene>
    <name evidence="5" type="ORF">C7T94_08425</name>
</gene>
<dbReference type="SUPFAM" id="SSF51445">
    <property type="entry name" value="(Trans)glycosidases"/>
    <property type="match status" value="1"/>
</dbReference>
<comment type="caution">
    <text evidence="5">The sequence shown here is derived from an EMBL/GenBank/DDBJ whole genome shotgun (WGS) entry which is preliminary data.</text>
</comment>
<organism evidence="5 6">
    <name type="scientific">Pedobacter yulinensis</name>
    <dbReference type="NCBI Taxonomy" id="2126353"/>
    <lineage>
        <taxon>Bacteria</taxon>
        <taxon>Pseudomonadati</taxon>
        <taxon>Bacteroidota</taxon>
        <taxon>Sphingobacteriia</taxon>
        <taxon>Sphingobacteriales</taxon>
        <taxon>Sphingobacteriaceae</taxon>
        <taxon>Pedobacter</taxon>
    </lineage>
</organism>
<dbReference type="GO" id="GO:0008843">
    <property type="term" value="F:endochitinase activity"/>
    <property type="evidence" value="ECO:0007669"/>
    <property type="project" value="UniProtKB-EC"/>
</dbReference>
<dbReference type="SMART" id="SM00636">
    <property type="entry name" value="Glyco_18"/>
    <property type="match status" value="1"/>
</dbReference>
<feature type="domain" description="GH18" evidence="4">
    <location>
        <begin position="138"/>
        <end position="457"/>
    </location>
</feature>
<dbReference type="GO" id="GO:0006032">
    <property type="term" value="P:chitin catabolic process"/>
    <property type="evidence" value="ECO:0007669"/>
    <property type="project" value="TreeGrafter"/>
</dbReference>
<evidence type="ECO:0000313" key="6">
    <source>
        <dbReference type="Proteomes" id="UP000240912"/>
    </source>
</evidence>
<sequence length="457" mass="49301">MKKIRLFICILFSAALVAGCKKDDAARQEKENDYIPRILGGDVASVFPTPNATQVLEPGETIAFNTLQFTPSGRVEVVWKVNDKQVATGEKFSFTATMAGDYRIKVEASYNGTTVSRFKDVFVLAAAGTPFTPKSYTKVVMSYLGENGDITNMNWNNVTHVTFKAGLVNAAGILDVSKGETGRKTQEIVTKAHLAGVPVLLGVSATLSANGWNVYDSNLFGSALKNVTQRAALVQAVKDYLALRNMDGVDIMMADVGNIVEATTTANMAATITFINELRAALGSSKIITLTVPVNYTHTNYTAAGLANVNWVHVRAFESGLNTGPGRPLGNPSGYDYMVTSANLWKAKLPLNKIVVGIPAMGLRYTAVDANGNNSSFTSFNYIPYKDILTLYPTAFDKEKVDLTPAPLAIYFNGVPLVTQKAGFIKASDFLGAYIWQGDFDAAGNRSLTQAVYNTLK</sequence>
<dbReference type="RefSeq" id="WP_107214936.1">
    <property type="nucleotide sequence ID" value="NZ_KZ686269.1"/>
</dbReference>
<dbReference type="AlphaFoldDB" id="A0A2T3HJR1"/>
<evidence type="ECO:0000313" key="5">
    <source>
        <dbReference type="EMBL" id="PST82677.1"/>
    </source>
</evidence>
<dbReference type="PROSITE" id="PS51910">
    <property type="entry name" value="GH18_2"/>
    <property type="match status" value="1"/>
</dbReference>
<dbReference type="GO" id="GO:0008061">
    <property type="term" value="F:chitin binding"/>
    <property type="evidence" value="ECO:0007669"/>
    <property type="project" value="InterPro"/>
</dbReference>
<dbReference type="PROSITE" id="PS51257">
    <property type="entry name" value="PROKAR_LIPOPROTEIN"/>
    <property type="match status" value="1"/>
</dbReference>
<dbReference type="InterPro" id="IPR050314">
    <property type="entry name" value="Glycosyl_Hydrlase_18"/>
</dbReference>
<dbReference type="GO" id="GO:0005576">
    <property type="term" value="C:extracellular region"/>
    <property type="evidence" value="ECO:0007669"/>
    <property type="project" value="TreeGrafter"/>
</dbReference>
<comment type="catalytic activity">
    <reaction evidence="1">
        <text>Random endo-hydrolysis of N-acetyl-beta-D-glucosaminide (1-&gt;4)-beta-linkages in chitin and chitodextrins.</text>
        <dbReference type="EC" id="3.2.1.14"/>
    </reaction>
</comment>
<dbReference type="GO" id="GO:0005975">
    <property type="term" value="P:carbohydrate metabolic process"/>
    <property type="evidence" value="ECO:0007669"/>
    <property type="project" value="InterPro"/>
</dbReference>
<evidence type="ECO:0000256" key="3">
    <source>
        <dbReference type="SAM" id="SignalP"/>
    </source>
</evidence>
<dbReference type="EMBL" id="PYLS01000005">
    <property type="protein sequence ID" value="PST82677.1"/>
    <property type="molecule type" value="Genomic_DNA"/>
</dbReference>
<keyword evidence="3" id="KW-0732">Signal</keyword>
<reference evidence="5 6" key="1">
    <citation type="submission" date="2018-03" db="EMBL/GenBank/DDBJ databases">
        <authorList>
            <person name="Keele B.F."/>
        </authorList>
    </citation>
    <scope>NUCLEOTIDE SEQUENCE [LARGE SCALE GENOMIC DNA]</scope>
    <source>
        <strain evidence="5 6">YL28-9</strain>
    </source>
</reference>
<evidence type="ECO:0000256" key="2">
    <source>
        <dbReference type="ARBA" id="ARBA00012729"/>
    </source>
</evidence>
<feature type="chain" id="PRO_5015681488" description="chitinase" evidence="3">
    <location>
        <begin position="19"/>
        <end position="457"/>
    </location>
</feature>
<dbReference type="Proteomes" id="UP000240912">
    <property type="component" value="Unassembled WGS sequence"/>
</dbReference>
<dbReference type="PANTHER" id="PTHR11177:SF317">
    <property type="entry name" value="CHITINASE 12-RELATED"/>
    <property type="match status" value="1"/>
</dbReference>
<dbReference type="InterPro" id="IPR017853">
    <property type="entry name" value="GH"/>
</dbReference>
<dbReference type="SUPFAM" id="SSF49299">
    <property type="entry name" value="PKD domain"/>
    <property type="match status" value="1"/>
</dbReference>